<name>A0A1V9X741_9ACAR</name>
<dbReference type="GO" id="GO:0036002">
    <property type="term" value="F:pre-mRNA binding"/>
    <property type="evidence" value="ECO:0007669"/>
    <property type="project" value="TreeGrafter"/>
</dbReference>
<gene>
    <name evidence="20" type="ORF">BIW11_12482</name>
</gene>
<dbReference type="GO" id="GO:0008270">
    <property type="term" value="F:zinc ion binding"/>
    <property type="evidence" value="ECO:0007669"/>
    <property type="project" value="UniProtKB-KW"/>
</dbReference>
<dbReference type="CDD" id="cd12224">
    <property type="entry name" value="RRM_RBM22"/>
    <property type="match status" value="1"/>
</dbReference>
<comment type="subcellular location">
    <subcellularLocation>
        <location evidence="2">Cytoplasm</location>
    </subcellularLocation>
    <subcellularLocation>
        <location evidence="1">Nucleus</location>
    </subcellularLocation>
</comment>
<feature type="region of interest" description="Disordered" evidence="17">
    <location>
        <begin position="302"/>
        <end position="352"/>
    </location>
</feature>
<keyword evidence="8" id="KW-0747">Spliceosome</keyword>
<dbReference type="InterPro" id="IPR000571">
    <property type="entry name" value="Znf_CCCH"/>
</dbReference>
<evidence type="ECO:0000256" key="15">
    <source>
        <dbReference type="PROSITE-ProRule" id="PRU00176"/>
    </source>
</evidence>
<dbReference type="InterPro" id="IPR039171">
    <property type="entry name" value="Cwc2/Slt11"/>
</dbReference>
<dbReference type="GO" id="GO:0000974">
    <property type="term" value="C:Prp19 complex"/>
    <property type="evidence" value="ECO:0007669"/>
    <property type="project" value="TreeGrafter"/>
</dbReference>
<dbReference type="InterPro" id="IPR057674">
    <property type="entry name" value="Znf-CCCH_RBM22"/>
</dbReference>
<keyword evidence="13" id="KW-0539">Nucleus</keyword>
<dbReference type="PROSITE" id="PS50103">
    <property type="entry name" value="ZF_C3H1"/>
    <property type="match status" value="1"/>
</dbReference>
<evidence type="ECO:0000256" key="3">
    <source>
        <dbReference type="ARBA" id="ARBA00007781"/>
    </source>
</evidence>
<evidence type="ECO:0000256" key="11">
    <source>
        <dbReference type="ARBA" id="ARBA00022884"/>
    </source>
</evidence>
<keyword evidence="7 16" id="KW-0479">Metal-binding</keyword>
<keyword evidence="5" id="KW-0963">Cytoplasm</keyword>
<evidence type="ECO:0000256" key="2">
    <source>
        <dbReference type="ARBA" id="ARBA00004496"/>
    </source>
</evidence>
<evidence type="ECO:0000259" key="18">
    <source>
        <dbReference type="PROSITE" id="PS50102"/>
    </source>
</evidence>
<keyword evidence="10 16" id="KW-0862">Zinc</keyword>
<dbReference type="Proteomes" id="UP000192247">
    <property type="component" value="Unassembled WGS sequence"/>
</dbReference>
<dbReference type="Gene3D" id="4.10.1000.10">
    <property type="entry name" value="Zinc finger, CCCH-type"/>
    <property type="match status" value="1"/>
</dbReference>
<evidence type="ECO:0000256" key="6">
    <source>
        <dbReference type="ARBA" id="ARBA00022664"/>
    </source>
</evidence>
<dbReference type="SMART" id="SM00356">
    <property type="entry name" value="ZnF_C3H1"/>
    <property type="match status" value="1"/>
</dbReference>
<dbReference type="GO" id="GO:0006397">
    <property type="term" value="P:mRNA processing"/>
    <property type="evidence" value="ECO:0007669"/>
    <property type="project" value="UniProtKB-KW"/>
</dbReference>
<evidence type="ECO:0000256" key="14">
    <source>
        <dbReference type="ARBA" id="ARBA00030793"/>
    </source>
</evidence>
<dbReference type="GO" id="GO:0071006">
    <property type="term" value="C:U2-type catalytic step 1 spliceosome"/>
    <property type="evidence" value="ECO:0007669"/>
    <property type="project" value="TreeGrafter"/>
</dbReference>
<dbReference type="GO" id="GO:0017070">
    <property type="term" value="F:U6 snRNA binding"/>
    <property type="evidence" value="ECO:0007669"/>
    <property type="project" value="TreeGrafter"/>
</dbReference>
<evidence type="ECO:0000256" key="9">
    <source>
        <dbReference type="ARBA" id="ARBA00022771"/>
    </source>
</evidence>
<evidence type="ECO:0000256" key="8">
    <source>
        <dbReference type="ARBA" id="ARBA00022728"/>
    </source>
</evidence>
<dbReference type="InterPro" id="IPR036855">
    <property type="entry name" value="Znf_CCCH_sf"/>
</dbReference>
<organism evidence="20 21">
    <name type="scientific">Tropilaelaps mercedesae</name>
    <dbReference type="NCBI Taxonomy" id="418985"/>
    <lineage>
        <taxon>Eukaryota</taxon>
        <taxon>Metazoa</taxon>
        <taxon>Ecdysozoa</taxon>
        <taxon>Arthropoda</taxon>
        <taxon>Chelicerata</taxon>
        <taxon>Arachnida</taxon>
        <taxon>Acari</taxon>
        <taxon>Parasitiformes</taxon>
        <taxon>Mesostigmata</taxon>
        <taxon>Gamasina</taxon>
        <taxon>Dermanyssoidea</taxon>
        <taxon>Laelapidae</taxon>
        <taxon>Tropilaelaps</taxon>
    </lineage>
</organism>
<feature type="domain" description="C3H1-type" evidence="19">
    <location>
        <begin position="159"/>
        <end position="186"/>
    </location>
</feature>
<dbReference type="FunCoup" id="A0A1V9X741">
    <property type="interactions" value="1835"/>
</dbReference>
<dbReference type="InterPro" id="IPR012677">
    <property type="entry name" value="Nucleotide-bd_a/b_plait_sf"/>
</dbReference>
<dbReference type="EMBL" id="MNPL01022128">
    <property type="protein sequence ID" value="OQR69092.1"/>
    <property type="molecule type" value="Genomic_DNA"/>
</dbReference>
<feature type="zinc finger region" description="C3H1-type" evidence="16">
    <location>
        <begin position="159"/>
        <end position="186"/>
    </location>
</feature>
<dbReference type="PANTHER" id="PTHR14089:SF6">
    <property type="entry name" value="PRE-MRNA-SPLICING FACTOR RBM22"/>
    <property type="match status" value="1"/>
</dbReference>
<evidence type="ECO:0000256" key="4">
    <source>
        <dbReference type="ARBA" id="ARBA00020031"/>
    </source>
</evidence>
<comment type="similarity">
    <text evidence="3">Belongs to the SLT11 family.</text>
</comment>
<dbReference type="FunFam" id="4.10.1000.10:FF:000006">
    <property type="entry name" value="Putative pre-mrna-splicing factor rbm22"/>
    <property type="match status" value="1"/>
</dbReference>
<evidence type="ECO:0000259" key="19">
    <source>
        <dbReference type="PROSITE" id="PS50103"/>
    </source>
</evidence>
<evidence type="ECO:0000256" key="5">
    <source>
        <dbReference type="ARBA" id="ARBA00022490"/>
    </source>
</evidence>
<dbReference type="GO" id="GO:0071007">
    <property type="term" value="C:U2-type catalytic step 2 spliceosome"/>
    <property type="evidence" value="ECO:0007669"/>
    <property type="project" value="TreeGrafter"/>
</dbReference>
<evidence type="ECO:0000256" key="10">
    <source>
        <dbReference type="ARBA" id="ARBA00022833"/>
    </source>
</evidence>
<sequence>MATSKSANTYNRLNWEDAEFPIVCQTCLGEIPYIRMMKDKYGKECKICARPFTVFRWCPGPKSRFKKTEVCQTCAKLKNVCQTCLLDLDYGLPVQVRDQALAIKDEVPKSDVNREFYQQNVESAVAAADPSRPYGQLAKAQAPSDLLARMARTAPYYKRNRPHICSFWVKGECKRGDECPYRHEKPTDPDDPLADQNIKDRYYGNNDPVAHKLMQRAQAMPRIEPPADKSITTLYIGNIPRETTEQDIRANLYQFGEIRSIHVVEKQSCAFVCFQSRTCAELAAERSFNKLQLHGRRVNVKWGRSPARDEPSTSQAATHGPYGSPLAAPPYGSAAPDGSGGANNIAAALAPPPFPPGMLPPPGVGQMYYPSMDPSRMGTYN</sequence>
<comment type="caution">
    <text evidence="20">The sequence shown here is derived from an EMBL/GenBank/DDBJ whole genome shotgun (WGS) entry which is preliminary data.</text>
</comment>
<evidence type="ECO:0000256" key="16">
    <source>
        <dbReference type="PROSITE-ProRule" id="PRU00723"/>
    </source>
</evidence>
<evidence type="ECO:0000256" key="1">
    <source>
        <dbReference type="ARBA" id="ARBA00004123"/>
    </source>
</evidence>
<dbReference type="InterPro" id="IPR000504">
    <property type="entry name" value="RRM_dom"/>
</dbReference>
<keyword evidence="21" id="KW-1185">Reference proteome</keyword>
<keyword evidence="12" id="KW-0508">mRNA splicing</keyword>
<evidence type="ECO:0000256" key="7">
    <source>
        <dbReference type="ARBA" id="ARBA00022723"/>
    </source>
</evidence>
<dbReference type="SMART" id="SM00360">
    <property type="entry name" value="RRM"/>
    <property type="match status" value="1"/>
</dbReference>
<dbReference type="Pfam" id="PF25584">
    <property type="entry name" value="zf-CCCH_RBM22"/>
    <property type="match status" value="1"/>
</dbReference>
<evidence type="ECO:0000313" key="21">
    <source>
        <dbReference type="Proteomes" id="UP000192247"/>
    </source>
</evidence>
<dbReference type="InParanoid" id="A0A1V9X741"/>
<dbReference type="InterPro" id="IPR048995">
    <property type="entry name" value="STL11/RBM22-like_N"/>
</dbReference>
<dbReference type="FunFam" id="3.30.70.330:FF:000476">
    <property type="entry name" value="Zinc finger CCCH domain-containing protein 4"/>
    <property type="match status" value="1"/>
</dbReference>
<dbReference type="PANTHER" id="PTHR14089">
    <property type="entry name" value="PRE-MRNA-SPLICING FACTOR RBM22"/>
    <property type="match status" value="1"/>
</dbReference>
<dbReference type="GO" id="GO:0008380">
    <property type="term" value="P:RNA splicing"/>
    <property type="evidence" value="ECO:0007669"/>
    <property type="project" value="UniProtKB-KW"/>
</dbReference>
<protein>
    <recommendedName>
        <fullName evidence="4">Pre-mRNA-splicing factor RBM22</fullName>
    </recommendedName>
    <alternativeName>
        <fullName evidence="14">RNA-binding motif protein 22</fullName>
    </alternativeName>
</protein>
<dbReference type="OrthoDB" id="10259600at2759"/>
<feature type="domain" description="RRM" evidence="18">
    <location>
        <begin position="232"/>
        <end position="305"/>
    </location>
</feature>
<dbReference type="Gene3D" id="3.30.70.330">
    <property type="match status" value="1"/>
</dbReference>
<evidence type="ECO:0000256" key="13">
    <source>
        <dbReference type="ARBA" id="ARBA00023242"/>
    </source>
</evidence>
<dbReference type="Pfam" id="PF21369">
    <property type="entry name" value="STL11_N"/>
    <property type="match status" value="1"/>
</dbReference>
<dbReference type="STRING" id="418985.A0A1V9X741"/>
<dbReference type="PROSITE" id="PS50102">
    <property type="entry name" value="RRM"/>
    <property type="match status" value="1"/>
</dbReference>
<accession>A0A1V9X741</accession>
<reference evidence="20 21" key="1">
    <citation type="journal article" date="2017" name="Gigascience">
        <title>Draft genome of the honey bee ectoparasitic mite, Tropilaelaps mercedesae, is shaped by the parasitic life history.</title>
        <authorList>
            <person name="Dong X."/>
            <person name="Armstrong S.D."/>
            <person name="Xia D."/>
            <person name="Makepeace B.L."/>
            <person name="Darby A.C."/>
            <person name="Kadowaki T."/>
        </authorList>
    </citation>
    <scope>NUCLEOTIDE SEQUENCE [LARGE SCALE GENOMIC DNA]</scope>
    <source>
        <strain evidence="20">Wuxi-XJTLU</strain>
    </source>
</reference>
<evidence type="ECO:0000256" key="12">
    <source>
        <dbReference type="ARBA" id="ARBA00023187"/>
    </source>
</evidence>
<evidence type="ECO:0000313" key="20">
    <source>
        <dbReference type="EMBL" id="OQR69092.1"/>
    </source>
</evidence>
<dbReference type="SUPFAM" id="SSF90229">
    <property type="entry name" value="CCCH zinc finger"/>
    <property type="match status" value="1"/>
</dbReference>
<proteinExistence type="inferred from homology"/>
<dbReference type="Pfam" id="PF00076">
    <property type="entry name" value="RRM_1"/>
    <property type="match status" value="1"/>
</dbReference>
<dbReference type="AlphaFoldDB" id="A0A1V9X741"/>
<dbReference type="SUPFAM" id="SSF54928">
    <property type="entry name" value="RNA-binding domain, RBD"/>
    <property type="match status" value="1"/>
</dbReference>
<evidence type="ECO:0000256" key="17">
    <source>
        <dbReference type="SAM" id="MobiDB-lite"/>
    </source>
</evidence>
<keyword evidence="6" id="KW-0507">mRNA processing</keyword>
<keyword evidence="11 15" id="KW-0694">RNA-binding</keyword>
<keyword evidence="9 16" id="KW-0863">Zinc-finger</keyword>
<dbReference type="InterPro" id="IPR035979">
    <property type="entry name" value="RBD_domain_sf"/>
</dbReference>